<proteinExistence type="predicted"/>
<evidence type="ECO:0000256" key="1">
    <source>
        <dbReference type="SAM" id="Phobius"/>
    </source>
</evidence>
<feature type="transmembrane region" description="Helical" evidence="1">
    <location>
        <begin position="6"/>
        <end position="28"/>
    </location>
</feature>
<reference evidence="2" key="1">
    <citation type="submission" date="2023-07" db="EMBL/GenBank/DDBJ databases">
        <title>Two novel species in the genus Flavivirga.</title>
        <authorList>
            <person name="Kwon K."/>
        </authorList>
    </citation>
    <scope>NUCLEOTIDE SEQUENCE</scope>
    <source>
        <strain evidence="2">KACC 14158</strain>
    </source>
</reference>
<gene>
    <name evidence="2" type="ORF">Q4Q40_07980</name>
</gene>
<sequence length="194" mass="22766">MKPETINLLKWVVAAIGAVATFFVIDIGKLKLEKYKAKTQKEQSLLNSYLQATETPDPDLWLRKLRLIKIFSTDSHILEWASGEEKFIKEQSALIELYRETVKVTSILANRNTYNTPDWIEASKRYYQLYWADLPYYGESQPVISTMIEFKKKFDKIENDSDVEQWRAMNIALIKLAKTLKEETKKLENKHNKK</sequence>
<comment type="caution">
    <text evidence="2">The sequence shown here is derived from an EMBL/GenBank/DDBJ whole genome shotgun (WGS) entry which is preliminary data.</text>
</comment>
<evidence type="ECO:0008006" key="4">
    <source>
        <dbReference type="Google" id="ProtNLM"/>
    </source>
</evidence>
<accession>A0ABT8WLT9</accession>
<evidence type="ECO:0000313" key="2">
    <source>
        <dbReference type="EMBL" id="MDO5974119.1"/>
    </source>
</evidence>
<dbReference type="EMBL" id="JAUOEL010000002">
    <property type="protein sequence ID" value="MDO5974119.1"/>
    <property type="molecule type" value="Genomic_DNA"/>
</dbReference>
<organism evidence="2 3">
    <name type="scientific">Flavivirga jejuensis</name>
    <dbReference type="NCBI Taxonomy" id="870487"/>
    <lineage>
        <taxon>Bacteria</taxon>
        <taxon>Pseudomonadati</taxon>
        <taxon>Bacteroidota</taxon>
        <taxon>Flavobacteriia</taxon>
        <taxon>Flavobacteriales</taxon>
        <taxon>Flavobacteriaceae</taxon>
        <taxon>Flavivirga</taxon>
    </lineage>
</organism>
<evidence type="ECO:0000313" key="3">
    <source>
        <dbReference type="Proteomes" id="UP001176806"/>
    </source>
</evidence>
<name>A0ABT8WLT9_9FLAO</name>
<dbReference type="RefSeq" id="WP_303301258.1">
    <property type="nucleotide sequence ID" value="NZ_BAABDA010000051.1"/>
</dbReference>
<protein>
    <recommendedName>
        <fullName evidence="4">DUF4760 domain-containing protein</fullName>
    </recommendedName>
</protein>
<keyword evidence="1" id="KW-0472">Membrane</keyword>
<keyword evidence="1" id="KW-0812">Transmembrane</keyword>
<keyword evidence="1" id="KW-1133">Transmembrane helix</keyword>
<keyword evidence="3" id="KW-1185">Reference proteome</keyword>
<dbReference type="Proteomes" id="UP001176806">
    <property type="component" value="Unassembled WGS sequence"/>
</dbReference>